<dbReference type="AlphaFoldDB" id="A0A841GKJ6"/>
<gene>
    <name evidence="1" type="ORF">HNR75_001629</name>
</gene>
<dbReference type="Pfam" id="PF06786">
    <property type="entry name" value="UPF0253"/>
    <property type="match status" value="1"/>
</dbReference>
<sequence length="69" mass="7515">MKHLAYCEKIREVYSQIGSGDQGYMPNAIGVVLTTLDQIAANPDLPEDVRNRAAFAAANLLISDYSEDA</sequence>
<keyword evidence="2" id="KW-1185">Reference proteome</keyword>
<dbReference type="Proteomes" id="UP000585721">
    <property type="component" value="Unassembled WGS sequence"/>
</dbReference>
<dbReference type="InterPro" id="IPR009624">
    <property type="entry name" value="UPF0253"/>
</dbReference>
<evidence type="ECO:0000313" key="2">
    <source>
        <dbReference type="Proteomes" id="UP000585721"/>
    </source>
</evidence>
<dbReference type="NCBIfam" id="NF003436">
    <property type="entry name" value="PRK04964.1"/>
    <property type="match status" value="1"/>
</dbReference>
<accession>A0A841GKJ6</accession>
<comment type="caution">
    <text evidence="1">The sequence shown here is derived from an EMBL/GenBank/DDBJ whole genome shotgun (WGS) entry which is preliminary data.</text>
</comment>
<proteinExistence type="predicted"/>
<reference evidence="1 2" key="1">
    <citation type="submission" date="2020-08" db="EMBL/GenBank/DDBJ databases">
        <title>Genomic Encyclopedia of Type Strains, Phase IV (KMG-IV): sequencing the most valuable type-strain genomes for metagenomic binning, comparative biology and taxonomic classification.</title>
        <authorList>
            <person name="Goeker M."/>
        </authorList>
    </citation>
    <scope>NUCLEOTIDE SEQUENCE [LARGE SCALE GENOMIC DNA]</scope>
    <source>
        <strain evidence="1 2">DSM 22975</strain>
    </source>
</reference>
<dbReference type="RefSeq" id="WP_188026462.1">
    <property type="nucleotide sequence ID" value="NZ_JACHGR010000005.1"/>
</dbReference>
<name>A0A841GKJ6_9GAMM</name>
<protein>
    <submittedName>
        <fullName evidence="1">Uncharacterized protein</fullName>
    </submittedName>
</protein>
<dbReference type="EMBL" id="JACHGR010000005">
    <property type="protein sequence ID" value="MBB6055711.1"/>
    <property type="molecule type" value="Genomic_DNA"/>
</dbReference>
<evidence type="ECO:0000313" key="1">
    <source>
        <dbReference type="EMBL" id="MBB6055711.1"/>
    </source>
</evidence>
<organism evidence="1 2">
    <name type="scientific">Tolumonas osonensis</name>
    <dbReference type="NCBI Taxonomy" id="675874"/>
    <lineage>
        <taxon>Bacteria</taxon>
        <taxon>Pseudomonadati</taxon>
        <taxon>Pseudomonadota</taxon>
        <taxon>Gammaproteobacteria</taxon>
        <taxon>Aeromonadales</taxon>
        <taxon>Aeromonadaceae</taxon>
        <taxon>Tolumonas</taxon>
    </lineage>
</organism>